<keyword evidence="1" id="KW-0812">Transmembrane</keyword>
<sequence length="39" mass="4555">MHDFWAVDEDSRDEELTSFLQNLVLLGAAIAFFKRARQN</sequence>
<evidence type="ECO:0000313" key="2">
    <source>
        <dbReference type="EMBL" id="ELY77912.1"/>
    </source>
</evidence>
<protein>
    <submittedName>
        <fullName evidence="2">Terminal quinol oxidase subunit</fullName>
    </submittedName>
</protein>
<keyword evidence="1" id="KW-1133">Transmembrane helix</keyword>
<evidence type="ECO:0000313" key="3">
    <source>
        <dbReference type="Proteomes" id="UP000011618"/>
    </source>
</evidence>
<dbReference type="PATRIC" id="fig|1227495.3.peg.1915"/>
<gene>
    <name evidence="2" type="ORF">C487_09488</name>
</gene>
<name>L9YWP3_9EURY</name>
<proteinExistence type="predicted"/>
<dbReference type="eggNOG" id="arCOG03070">
    <property type="taxonomic scope" value="Archaea"/>
</dbReference>
<reference evidence="2 3" key="1">
    <citation type="journal article" date="2014" name="PLoS Genet.">
        <title>Phylogenetically driven sequencing of extremely halophilic archaea reveals strategies for static and dynamic osmo-response.</title>
        <authorList>
            <person name="Becker E.A."/>
            <person name="Seitzer P.M."/>
            <person name="Tritt A."/>
            <person name="Larsen D."/>
            <person name="Krusor M."/>
            <person name="Yao A.I."/>
            <person name="Wu D."/>
            <person name="Madern D."/>
            <person name="Eisen J.A."/>
            <person name="Darling A.E."/>
            <person name="Facciotti M.T."/>
        </authorList>
    </citation>
    <scope>NUCLEOTIDE SEQUENCE [LARGE SCALE GENOMIC DNA]</scope>
    <source>
        <strain evidence="2 3">DSM 3751</strain>
    </source>
</reference>
<organism evidence="2 3">
    <name type="scientific">Natrinema pallidum DSM 3751</name>
    <dbReference type="NCBI Taxonomy" id="1227495"/>
    <lineage>
        <taxon>Archaea</taxon>
        <taxon>Methanobacteriati</taxon>
        <taxon>Methanobacteriota</taxon>
        <taxon>Stenosarchaea group</taxon>
        <taxon>Halobacteria</taxon>
        <taxon>Halobacteriales</taxon>
        <taxon>Natrialbaceae</taxon>
        <taxon>Natrinema</taxon>
    </lineage>
</organism>
<keyword evidence="1" id="KW-0472">Membrane</keyword>
<accession>L9YWP3</accession>
<feature type="transmembrane region" description="Helical" evidence="1">
    <location>
        <begin position="16"/>
        <end position="33"/>
    </location>
</feature>
<comment type="caution">
    <text evidence="2">The sequence shown here is derived from an EMBL/GenBank/DDBJ whole genome shotgun (WGS) entry which is preliminary data.</text>
</comment>
<dbReference type="Proteomes" id="UP000011618">
    <property type="component" value="Unassembled WGS sequence"/>
</dbReference>
<evidence type="ECO:0000256" key="1">
    <source>
        <dbReference type="SAM" id="Phobius"/>
    </source>
</evidence>
<dbReference type="EMBL" id="AOII01000047">
    <property type="protein sequence ID" value="ELY77912.1"/>
    <property type="molecule type" value="Genomic_DNA"/>
</dbReference>
<dbReference type="AlphaFoldDB" id="L9YWP3"/>